<dbReference type="CDD" id="cd04780">
    <property type="entry name" value="HTH_MerR-like_sg5"/>
    <property type="match status" value="1"/>
</dbReference>
<dbReference type="PANTHER" id="PTHR30204">
    <property type="entry name" value="REDOX-CYCLING DRUG-SENSING TRANSCRIPTIONAL ACTIVATOR SOXR"/>
    <property type="match status" value="1"/>
</dbReference>
<sequence>MATWIVNAASTIHSPSSRTKPAEATRRRRGTVKLSALAKAAGVSAASIKYYIHEGLLPPGQKKNATTAVYDATHLHRLALIRWLREELATPIADIAELTRAIDDESLPTIELMGVCQELALRVNSGLPASAQRAPGSPPFALRASGTHPTAVSPTPDRFDDLVSEVIDRLGWPDEESAARNALARVVAMVEAGGYPVTVDSIVAQCRAIAPIAQSHVRPISVEHSRDRVCLSVIRGITMSNRQLIAASALAHASLSMMSRGLDD</sequence>
<proteinExistence type="predicted"/>
<evidence type="ECO:0000313" key="5">
    <source>
        <dbReference type="Proteomes" id="UP000314223"/>
    </source>
</evidence>
<dbReference type="EMBL" id="VDMQ01000003">
    <property type="protein sequence ID" value="TNM56063.1"/>
    <property type="molecule type" value="Genomic_DNA"/>
</dbReference>
<keyword evidence="1" id="KW-0238">DNA-binding</keyword>
<evidence type="ECO:0000256" key="2">
    <source>
        <dbReference type="SAM" id="MobiDB-lite"/>
    </source>
</evidence>
<protein>
    <submittedName>
        <fullName evidence="4">MerR family transcriptional regulator</fullName>
    </submittedName>
</protein>
<dbReference type="InterPro" id="IPR009061">
    <property type="entry name" value="DNA-bd_dom_put_sf"/>
</dbReference>
<accession>A0A5C4X5E7</accession>
<dbReference type="GO" id="GO:0003700">
    <property type="term" value="F:DNA-binding transcription factor activity"/>
    <property type="evidence" value="ECO:0007669"/>
    <property type="project" value="InterPro"/>
</dbReference>
<dbReference type="GO" id="GO:0003677">
    <property type="term" value="F:DNA binding"/>
    <property type="evidence" value="ECO:0007669"/>
    <property type="project" value="UniProtKB-KW"/>
</dbReference>
<reference evidence="4 5" key="1">
    <citation type="submission" date="2019-06" db="EMBL/GenBank/DDBJ databases">
        <authorList>
            <person name="Mardanova A.M."/>
            <person name="Pudova D.S."/>
            <person name="Shagimardanova E.I."/>
            <person name="Gogoleva N.E."/>
            <person name="Lutfullin M.T."/>
            <person name="Hadieva G.F."/>
            <person name="Sharipova M.R."/>
        </authorList>
    </citation>
    <scope>NUCLEOTIDE SEQUENCE [LARGE SCALE GENOMIC DNA]</scope>
    <source>
        <strain evidence="4 5">MG-1</strain>
    </source>
</reference>
<comment type="caution">
    <text evidence="4">The sequence shown here is derived from an EMBL/GenBank/DDBJ whole genome shotgun (WGS) entry which is preliminary data.</text>
</comment>
<name>A0A5C4X5E7_9MICO</name>
<dbReference type="InterPro" id="IPR000551">
    <property type="entry name" value="MerR-type_HTH_dom"/>
</dbReference>
<organism evidence="4 5">
    <name type="scientific">Brevibacterium sediminis</name>
    <dbReference type="NCBI Taxonomy" id="1857024"/>
    <lineage>
        <taxon>Bacteria</taxon>
        <taxon>Bacillati</taxon>
        <taxon>Actinomycetota</taxon>
        <taxon>Actinomycetes</taxon>
        <taxon>Micrococcales</taxon>
        <taxon>Brevibacteriaceae</taxon>
        <taxon>Brevibacterium</taxon>
    </lineage>
</organism>
<feature type="domain" description="HTH merR-type" evidence="3">
    <location>
        <begin position="37"/>
        <end position="101"/>
    </location>
</feature>
<dbReference type="PROSITE" id="PS50937">
    <property type="entry name" value="HTH_MERR_2"/>
    <property type="match status" value="1"/>
</dbReference>
<dbReference type="Gene3D" id="1.10.1660.10">
    <property type="match status" value="1"/>
</dbReference>
<dbReference type="SMART" id="SM00422">
    <property type="entry name" value="HTH_MERR"/>
    <property type="match status" value="1"/>
</dbReference>
<dbReference type="InterPro" id="IPR047057">
    <property type="entry name" value="MerR_fam"/>
</dbReference>
<gene>
    <name evidence="4" type="ORF">FHQ09_07585</name>
</gene>
<evidence type="ECO:0000259" key="3">
    <source>
        <dbReference type="PROSITE" id="PS50937"/>
    </source>
</evidence>
<dbReference type="Pfam" id="PF13411">
    <property type="entry name" value="MerR_1"/>
    <property type="match status" value="1"/>
</dbReference>
<evidence type="ECO:0000313" key="4">
    <source>
        <dbReference type="EMBL" id="TNM56063.1"/>
    </source>
</evidence>
<feature type="compositionally biased region" description="Polar residues" evidence="2">
    <location>
        <begin position="9"/>
        <end position="19"/>
    </location>
</feature>
<dbReference type="SUPFAM" id="SSF46955">
    <property type="entry name" value="Putative DNA-binding domain"/>
    <property type="match status" value="1"/>
</dbReference>
<dbReference type="Proteomes" id="UP000314223">
    <property type="component" value="Unassembled WGS sequence"/>
</dbReference>
<evidence type="ECO:0000256" key="1">
    <source>
        <dbReference type="ARBA" id="ARBA00023125"/>
    </source>
</evidence>
<dbReference type="PANTHER" id="PTHR30204:SF98">
    <property type="entry name" value="HTH-TYPE TRANSCRIPTIONAL REGULATOR ADHR"/>
    <property type="match status" value="1"/>
</dbReference>
<dbReference type="AlphaFoldDB" id="A0A5C4X5E7"/>
<feature type="region of interest" description="Disordered" evidence="2">
    <location>
        <begin position="9"/>
        <end position="28"/>
    </location>
</feature>